<evidence type="ECO:0000256" key="5">
    <source>
        <dbReference type="ARBA" id="ARBA00023049"/>
    </source>
</evidence>
<dbReference type="SUPFAM" id="SSF55486">
    <property type="entry name" value="Metalloproteases ('zincins'), catalytic domain"/>
    <property type="match status" value="1"/>
</dbReference>
<name>A0A1I0E3G7_9FIRM</name>
<gene>
    <name evidence="9" type="ORF">SAMN04487772_11835</name>
</gene>
<dbReference type="AlphaFoldDB" id="A0A1I0E3G7"/>
<evidence type="ECO:0000313" key="9">
    <source>
        <dbReference type="EMBL" id="SET39650.1"/>
    </source>
</evidence>
<dbReference type="InterPro" id="IPR001567">
    <property type="entry name" value="Pept_M3A_M3B_dom"/>
</dbReference>
<dbReference type="NCBIfam" id="TIGR02289">
    <property type="entry name" value="M3_not_pepF"/>
    <property type="match status" value="1"/>
</dbReference>
<dbReference type="CDD" id="cd09606">
    <property type="entry name" value="M3B_PepF"/>
    <property type="match status" value="1"/>
</dbReference>
<organism evidence="9 10">
    <name type="scientific">[Clostridium] polysaccharolyticum</name>
    <dbReference type="NCBI Taxonomy" id="29364"/>
    <lineage>
        <taxon>Bacteria</taxon>
        <taxon>Bacillati</taxon>
        <taxon>Bacillota</taxon>
        <taxon>Clostridia</taxon>
        <taxon>Lachnospirales</taxon>
        <taxon>Lachnospiraceae</taxon>
    </lineage>
</organism>
<dbReference type="GO" id="GO:0006508">
    <property type="term" value="P:proteolysis"/>
    <property type="evidence" value="ECO:0007669"/>
    <property type="project" value="UniProtKB-KW"/>
</dbReference>
<reference evidence="9 10" key="1">
    <citation type="submission" date="2016-10" db="EMBL/GenBank/DDBJ databases">
        <authorList>
            <person name="de Groot N.N."/>
        </authorList>
    </citation>
    <scope>NUCLEOTIDE SEQUENCE [LARGE SCALE GENOMIC DNA]</scope>
    <source>
        <strain evidence="9 10">DSM 1801</strain>
    </source>
</reference>
<keyword evidence="3 6" id="KW-0378">Hydrolase</keyword>
<evidence type="ECO:0000313" key="10">
    <source>
        <dbReference type="Proteomes" id="UP000199800"/>
    </source>
</evidence>
<protein>
    <submittedName>
        <fullName evidence="9">Oligoendopeptidase, M3 family</fullName>
    </submittedName>
</protein>
<keyword evidence="7" id="KW-0175">Coiled coil</keyword>
<feature type="coiled-coil region" evidence="7">
    <location>
        <begin position="26"/>
        <end position="53"/>
    </location>
</feature>
<evidence type="ECO:0000256" key="1">
    <source>
        <dbReference type="ARBA" id="ARBA00022670"/>
    </source>
</evidence>
<dbReference type="GO" id="GO:0046872">
    <property type="term" value="F:metal ion binding"/>
    <property type="evidence" value="ECO:0007669"/>
    <property type="project" value="UniProtKB-UniRule"/>
</dbReference>
<evidence type="ECO:0000256" key="3">
    <source>
        <dbReference type="ARBA" id="ARBA00022801"/>
    </source>
</evidence>
<evidence type="ECO:0000256" key="2">
    <source>
        <dbReference type="ARBA" id="ARBA00022723"/>
    </source>
</evidence>
<dbReference type="Pfam" id="PF01432">
    <property type="entry name" value="Peptidase_M3"/>
    <property type="match status" value="1"/>
</dbReference>
<evidence type="ECO:0000259" key="8">
    <source>
        <dbReference type="Pfam" id="PF01432"/>
    </source>
</evidence>
<evidence type="ECO:0000256" key="4">
    <source>
        <dbReference type="ARBA" id="ARBA00022833"/>
    </source>
</evidence>
<keyword evidence="2 6" id="KW-0479">Metal-binding</keyword>
<keyword evidence="1 6" id="KW-0645">Protease</keyword>
<dbReference type="Gene3D" id="1.10.1370.30">
    <property type="match status" value="1"/>
</dbReference>
<dbReference type="InterPro" id="IPR011976">
    <property type="entry name" value="Pept_M3B_oligopep-rel"/>
</dbReference>
<comment type="cofactor">
    <cofactor evidence="6">
        <name>Zn(2+)</name>
        <dbReference type="ChEBI" id="CHEBI:29105"/>
    </cofactor>
    <text evidence="6">Binds 1 zinc ion.</text>
</comment>
<dbReference type="EMBL" id="FOHN01000018">
    <property type="protein sequence ID" value="SET39650.1"/>
    <property type="molecule type" value="Genomic_DNA"/>
</dbReference>
<sequence length="577" mass="68240">MTSLAKTHIMILKKVGKEEDMKFSKMNYQRIQLDELRNEATQIMNQFEAAESGAEQFEIHKKYYALKDEVATTVIIARIRHDIDTADEFYNQENDYYDEILPEIKNLETTYLKKVFESPYRNELEEKIGKVAFTNMDLKFHSIDEKILPLMKQENALTSEYANLIAGAKIDWKGEELNLSLLRKYMTDSDRAVRAMACKKYEQFFQENGEELDRIYDELVKNRTEQARILGFENYIELGYNRFNRNCYRKEEVEAFRKQIKEYFVPFATKLHIKRQERLGLNELSFIDNDVYFKDGNPAPAGTPEEIMENGRKMYHELSKETKEFIDFMMENELFDVLGRKTKKAGGYMEFLPQYNAPFVFANFNGTSGDIDVITHEMGHALQGYISGKDPIREHADITMETAEIHSMSMEFFTEPWMSLFFDEQTEDYIQSHFESCAVFIPYGCMVDEFQHRVYEKPEMTPAQRHGVWAELEKAYRPHLSYKGYPYFEKGGFWQKQLHIYELPFYYIDYCIAQICAFQYKIWMDENYKEAWESYLHLCELSASDYFVNLVEEAGLENPFKEGIVKKMVGKLEEKLN</sequence>
<keyword evidence="4 6" id="KW-0862">Zinc</keyword>
<evidence type="ECO:0000256" key="6">
    <source>
        <dbReference type="RuleBase" id="RU003435"/>
    </source>
</evidence>
<comment type="similarity">
    <text evidence="6">Belongs to the peptidase M3 family.</text>
</comment>
<proteinExistence type="inferred from homology"/>
<accession>A0A1I0E3G7</accession>
<dbReference type="STRING" id="29364.SAMN04487772_11835"/>
<dbReference type="Proteomes" id="UP000199800">
    <property type="component" value="Unassembled WGS sequence"/>
</dbReference>
<keyword evidence="10" id="KW-1185">Reference proteome</keyword>
<feature type="domain" description="Peptidase M3A/M3B catalytic" evidence="8">
    <location>
        <begin position="185"/>
        <end position="568"/>
    </location>
</feature>
<evidence type="ECO:0000256" key="7">
    <source>
        <dbReference type="SAM" id="Coils"/>
    </source>
</evidence>
<keyword evidence="5 6" id="KW-0482">Metalloprotease</keyword>
<dbReference type="GO" id="GO:0004222">
    <property type="term" value="F:metalloendopeptidase activity"/>
    <property type="evidence" value="ECO:0007669"/>
    <property type="project" value="InterPro"/>
</dbReference>